<feature type="region of interest" description="Disordered" evidence="1">
    <location>
        <begin position="221"/>
        <end position="241"/>
    </location>
</feature>
<proteinExistence type="predicted"/>
<dbReference type="Proteomes" id="UP000289886">
    <property type="component" value="Unassembled WGS sequence"/>
</dbReference>
<reference evidence="2 3" key="1">
    <citation type="submission" date="2019-01" db="EMBL/GenBank/DDBJ databases">
        <title>Draft Genome and Complete Hox-Cluster Characterization of the Sterlet Sturgeon (Acipenser ruthenus).</title>
        <authorList>
            <person name="Wei Q."/>
        </authorList>
    </citation>
    <scope>NUCLEOTIDE SEQUENCE [LARGE SCALE GENOMIC DNA]</scope>
    <source>
        <strain evidence="2">WHYD16114868_AA</strain>
        <tissue evidence="2">Blood</tissue>
    </source>
</reference>
<gene>
    <name evidence="2" type="ORF">EOD39_1166</name>
</gene>
<organism evidence="2 3">
    <name type="scientific">Acipenser ruthenus</name>
    <name type="common">Sterlet sturgeon</name>
    <dbReference type="NCBI Taxonomy" id="7906"/>
    <lineage>
        <taxon>Eukaryota</taxon>
        <taxon>Metazoa</taxon>
        <taxon>Chordata</taxon>
        <taxon>Craniata</taxon>
        <taxon>Vertebrata</taxon>
        <taxon>Euteleostomi</taxon>
        <taxon>Actinopterygii</taxon>
        <taxon>Chondrostei</taxon>
        <taxon>Acipenseriformes</taxon>
        <taxon>Acipenseridae</taxon>
        <taxon>Acipenser</taxon>
    </lineage>
</organism>
<dbReference type="SUPFAM" id="SSF48403">
    <property type="entry name" value="Ankyrin repeat"/>
    <property type="match status" value="1"/>
</dbReference>
<dbReference type="AlphaFoldDB" id="A0A444UFM8"/>
<sequence length="299" mass="33346">MERVPMDDVSDLAHFDFPNPDTDCTPLITASHKGLTEAESATVDVNVPNQDGLNALMLAVRDIDLFERLRALLPAEYRPVEVIKELLKNHIDPRVCDSSGKSALHYAAQLKSSIKEQVIQVLVDLMPLSDQQALLDLLTFSKPLANGVRSFPPQKSIILESFTCMEERKHESEEESECRKSKSAEAKTLQDMSQAYEELAEMSSQGISLPSLWQGYNKRQEHASIPDETHLPSHPIRRNGRNKQQIPVFALSKSEPNIAAPLLRSNSLQDIKAQIQQRIFGKYESQACKDSKASISIGG</sequence>
<dbReference type="EMBL" id="SCEB01214663">
    <property type="protein sequence ID" value="RXM33971.1"/>
    <property type="molecule type" value="Genomic_DNA"/>
</dbReference>
<keyword evidence="3" id="KW-1185">Reference proteome</keyword>
<evidence type="ECO:0000256" key="1">
    <source>
        <dbReference type="SAM" id="MobiDB-lite"/>
    </source>
</evidence>
<evidence type="ECO:0000313" key="3">
    <source>
        <dbReference type="Proteomes" id="UP000289886"/>
    </source>
</evidence>
<dbReference type="Gene3D" id="1.25.40.20">
    <property type="entry name" value="Ankyrin repeat-containing domain"/>
    <property type="match status" value="1"/>
</dbReference>
<accession>A0A444UFM8</accession>
<feature type="compositionally biased region" description="Basic and acidic residues" evidence="1">
    <location>
        <begin position="221"/>
        <end position="231"/>
    </location>
</feature>
<protein>
    <submittedName>
        <fullName evidence="2">Uncharacterized protein</fullName>
    </submittedName>
</protein>
<name>A0A444UFM8_ACIRT</name>
<dbReference type="InterPro" id="IPR036770">
    <property type="entry name" value="Ankyrin_rpt-contain_sf"/>
</dbReference>
<comment type="caution">
    <text evidence="2">The sequence shown here is derived from an EMBL/GenBank/DDBJ whole genome shotgun (WGS) entry which is preliminary data.</text>
</comment>
<evidence type="ECO:0000313" key="2">
    <source>
        <dbReference type="EMBL" id="RXM33971.1"/>
    </source>
</evidence>